<dbReference type="Gene3D" id="3.90.70.10">
    <property type="entry name" value="Cysteine proteinases"/>
    <property type="match status" value="1"/>
</dbReference>
<evidence type="ECO:0000256" key="1">
    <source>
        <dbReference type="ARBA" id="ARBA00008455"/>
    </source>
</evidence>
<dbReference type="SUPFAM" id="SSF54001">
    <property type="entry name" value="Cysteine proteinases"/>
    <property type="match status" value="1"/>
</dbReference>
<keyword evidence="2" id="KW-0865">Zymogen</keyword>
<organism evidence="4 5">
    <name type="scientific">Durusdinium trenchii</name>
    <dbReference type="NCBI Taxonomy" id="1381693"/>
    <lineage>
        <taxon>Eukaryota</taxon>
        <taxon>Sar</taxon>
        <taxon>Alveolata</taxon>
        <taxon>Dinophyceae</taxon>
        <taxon>Suessiales</taxon>
        <taxon>Symbiodiniaceae</taxon>
        <taxon>Durusdinium</taxon>
    </lineage>
</organism>
<dbReference type="InterPro" id="IPR038765">
    <property type="entry name" value="Papain-like_cys_pep_sf"/>
</dbReference>
<dbReference type="Proteomes" id="UP001642464">
    <property type="component" value="Unassembled WGS sequence"/>
</dbReference>
<gene>
    <name evidence="4" type="ORF">SCF082_LOCUS356</name>
</gene>
<dbReference type="Pfam" id="PF00112">
    <property type="entry name" value="Peptidase_C1"/>
    <property type="match status" value="1"/>
</dbReference>
<dbReference type="EMBL" id="CAXAMM010000114">
    <property type="protein sequence ID" value="CAK8985971.1"/>
    <property type="molecule type" value="Genomic_DNA"/>
</dbReference>
<accession>A0ABP0H8X2</accession>
<dbReference type="InterPro" id="IPR000668">
    <property type="entry name" value="Peptidase_C1A_C"/>
</dbReference>
<reference evidence="4 5" key="1">
    <citation type="submission" date="2024-02" db="EMBL/GenBank/DDBJ databases">
        <authorList>
            <person name="Chen Y."/>
            <person name="Shah S."/>
            <person name="Dougan E. K."/>
            <person name="Thang M."/>
            <person name="Chan C."/>
        </authorList>
    </citation>
    <scope>NUCLEOTIDE SEQUENCE [LARGE SCALE GENOMIC DNA]</scope>
</reference>
<protein>
    <submittedName>
        <fullName evidence="4">Cathepsin Z (Cathepsin Y)</fullName>
    </submittedName>
</protein>
<evidence type="ECO:0000259" key="3">
    <source>
        <dbReference type="SMART" id="SM00645"/>
    </source>
</evidence>
<evidence type="ECO:0000256" key="2">
    <source>
        <dbReference type="ARBA" id="ARBA00023145"/>
    </source>
</evidence>
<comment type="caution">
    <text evidence="4">The sequence shown here is derived from an EMBL/GenBank/DDBJ whole genome shotgun (WGS) entry which is preliminary data.</text>
</comment>
<evidence type="ECO:0000313" key="4">
    <source>
        <dbReference type="EMBL" id="CAK8985971.1"/>
    </source>
</evidence>
<proteinExistence type="inferred from homology"/>
<evidence type="ECO:0000313" key="5">
    <source>
        <dbReference type="Proteomes" id="UP001642464"/>
    </source>
</evidence>
<sequence>MLSRQVLMNCVPSPNKSLPPPGCDGGDPWMIHQYLKEHDVPDETCMPYQAKNMECTPMDQCRNCLPGHGCWSIKTWTGYGVSSYGNLSGEVAMMKEIYARGPITCSFATDDEFMMNFSQNVMEHEGVYSTKKTYTEDQVDHNMEVTGWGVTNSGTKYWVIRNSWGTYFGSSWDSSTPWLMSEADCDWSIPRFEGLDEVESEKLKETLKAPKFKTLPTVLEQSRSRTQESALVETFRVFQVALVKEQDIVEKMPFTEVALSLLAVGYAAGKLREPLTYYKSLEPVKPHWPHTWRRLHLTEGIRVRDMDTVVVPSRDTLTKTKKGMLRSSSGTVTYSAVHACKVELDAQILAQICGDGVPGGGHAWTPSRLSVEFQTRTGRSGVWVHYEIGITSFLLVFPKTFDLFGPGRQYVRLHRPSRLTVLDKTEDAMVRLAMCRQDGHIHYNISDKFYQDPQDKWAHEMEDLDFAAASPKATLKSPSALRTHRLKASYIGSGTTLTCQRTSSPMNARALRGAQCARPHLGSPQ</sequence>
<dbReference type="SMART" id="SM00645">
    <property type="entry name" value="Pept_C1"/>
    <property type="match status" value="1"/>
</dbReference>
<dbReference type="PANTHER" id="PTHR12411">
    <property type="entry name" value="CYSTEINE PROTEASE FAMILY C1-RELATED"/>
    <property type="match status" value="1"/>
</dbReference>
<comment type="similarity">
    <text evidence="1">Belongs to the peptidase C1 family.</text>
</comment>
<feature type="domain" description="Peptidase C1A papain C-terminal" evidence="3">
    <location>
        <begin position="9"/>
        <end position="178"/>
    </location>
</feature>
<dbReference type="InterPro" id="IPR013128">
    <property type="entry name" value="Peptidase_C1A"/>
</dbReference>
<name>A0ABP0H8X2_9DINO</name>
<keyword evidence="5" id="KW-1185">Reference proteome</keyword>